<dbReference type="eggNOG" id="COG0456">
    <property type="taxonomic scope" value="Bacteria"/>
</dbReference>
<dbReference type="PATRIC" id="fig|649747.3.peg.236"/>
<dbReference type="Pfam" id="PF00583">
    <property type="entry name" value="Acetyltransf_1"/>
    <property type="match status" value="1"/>
</dbReference>
<dbReference type="PROSITE" id="PS51186">
    <property type="entry name" value="GNAT"/>
    <property type="match status" value="1"/>
</dbReference>
<name>U1YLF6_ANEAE</name>
<organism evidence="2 3">
    <name type="scientific">Aneurinibacillus aneurinilyticus ATCC 12856</name>
    <dbReference type="NCBI Taxonomy" id="649747"/>
    <lineage>
        <taxon>Bacteria</taxon>
        <taxon>Bacillati</taxon>
        <taxon>Bacillota</taxon>
        <taxon>Bacilli</taxon>
        <taxon>Bacillales</taxon>
        <taxon>Paenibacillaceae</taxon>
        <taxon>Aneurinibacillus group</taxon>
        <taxon>Aneurinibacillus</taxon>
    </lineage>
</organism>
<dbReference type="GO" id="GO:0016747">
    <property type="term" value="F:acyltransferase activity, transferring groups other than amino-acyl groups"/>
    <property type="evidence" value="ECO:0007669"/>
    <property type="project" value="InterPro"/>
</dbReference>
<dbReference type="Gene3D" id="3.40.630.30">
    <property type="match status" value="1"/>
</dbReference>
<sequence>MLKYNRNGKIMYVIKEEEETAELEQQKYQIFTLDKRPDFIEQTYELNQTAWPEFMLHDKIADTYWEELIADFSRFQVCVCDRDEKVIAVGNTIPFIWDGRIESLPAGWDRVFEYGMQAREKSSSATALSALGIAVHPAYRNQGISNMLLREMRKLVENNQFQAFVAPVRPILKSKYPLTPIENYILWHREDNAPFDPWIRLHWKLGAKILCPIQKSMVIKGTVNEWEEWTNMRFPETGQYIVPGALQPIKIDVEKNFGIYEDPNIWMRHI</sequence>
<proteinExistence type="predicted"/>
<comment type="caution">
    <text evidence="2">The sequence shown here is derived from an EMBL/GenBank/DDBJ whole genome shotgun (WGS) entry which is preliminary data.</text>
</comment>
<dbReference type="CDD" id="cd04301">
    <property type="entry name" value="NAT_SF"/>
    <property type="match status" value="1"/>
</dbReference>
<dbReference type="SUPFAM" id="SSF55729">
    <property type="entry name" value="Acyl-CoA N-acyltransferases (Nat)"/>
    <property type="match status" value="1"/>
</dbReference>
<feature type="domain" description="N-acetyltransferase" evidence="1">
    <location>
        <begin position="30"/>
        <end position="237"/>
    </location>
</feature>
<dbReference type="HOGENOM" id="CLU_069431_0_0_9"/>
<evidence type="ECO:0000259" key="1">
    <source>
        <dbReference type="PROSITE" id="PS51186"/>
    </source>
</evidence>
<protein>
    <recommendedName>
        <fullName evidence="1">N-acetyltransferase domain-containing protein</fullName>
    </recommendedName>
</protein>
<evidence type="ECO:0000313" key="3">
    <source>
        <dbReference type="Proteomes" id="UP000016511"/>
    </source>
</evidence>
<dbReference type="InterPro" id="IPR016181">
    <property type="entry name" value="Acyl_CoA_acyltransferase"/>
</dbReference>
<dbReference type="STRING" id="649747.HMPREF0083_00263"/>
<gene>
    <name evidence="2" type="ORF">HMPREF0083_00263</name>
</gene>
<dbReference type="EMBL" id="AWSJ01000023">
    <property type="protein sequence ID" value="ERI11636.1"/>
    <property type="molecule type" value="Genomic_DNA"/>
</dbReference>
<evidence type="ECO:0000313" key="2">
    <source>
        <dbReference type="EMBL" id="ERI11636.1"/>
    </source>
</evidence>
<accession>U1YLF6</accession>
<reference evidence="2 3" key="1">
    <citation type="submission" date="2013-08" db="EMBL/GenBank/DDBJ databases">
        <authorList>
            <person name="Weinstock G."/>
            <person name="Sodergren E."/>
            <person name="Wylie T."/>
            <person name="Fulton L."/>
            <person name="Fulton R."/>
            <person name="Fronick C."/>
            <person name="O'Laughlin M."/>
            <person name="Godfrey J."/>
            <person name="Miner T."/>
            <person name="Herter B."/>
            <person name="Appelbaum E."/>
            <person name="Cordes M."/>
            <person name="Lek S."/>
            <person name="Wollam A."/>
            <person name="Pepin K.H."/>
            <person name="Palsikar V.B."/>
            <person name="Mitreva M."/>
            <person name="Wilson R.K."/>
        </authorList>
    </citation>
    <scope>NUCLEOTIDE SEQUENCE [LARGE SCALE GENOMIC DNA]</scope>
    <source>
        <strain evidence="2 3">ATCC 12856</strain>
    </source>
</reference>
<keyword evidence="3" id="KW-1185">Reference proteome</keyword>
<dbReference type="AlphaFoldDB" id="U1YLF6"/>
<dbReference type="Proteomes" id="UP000016511">
    <property type="component" value="Unassembled WGS sequence"/>
</dbReference>
<dbReference type="InterPro" id="IPR000182">
    <property type="entry name" value="GNAT_dom"/>
</dbReference>